<dbReference type="RefSeq" id="WP_088384550.1">
    <property type="nucleotide sequence ID" value="NZ_NIOF01000003.1"/>
</dbReference>
<dbReference type="NCBIfam" id="TIGR02541">
    <property type="entry name" value="flagell_FlgJ"/>
    <property type="match status" value="1"/>
</dbReference>
<dbReference type="Pfam" id="PF10135">
    <property type="entry name" value="Rod-binding"/>
    <property type="match status" value="1"/>
</dbReference>
<dbReference type="Pfam" id="PF01832">
    <property type="entry name" value="Glucosaminidase"/>
    <property type="match status" value="1"/>
</dbReference>
<dbReference type="FunFam" id="2.10.70.40:FF:000001">
    <property type="entry name" value="Flagellar assembly peptidoglycan hydrolase FlgJ"/>
    <property type="match status" value="1"/>
</dbReference>
<keyword evidence="9" id="KW-0961">Cell wall biogenesis/degradation</keyword>
<protein>
    <recommendedName>
        <fullName evidence="5">Peptidoglycan hydrolase FlgJ</fullName>
    </recommendedName>
    <alternativeName>
        <fullName evidence="10">Muramidase FlgJ</fullName>
    </alternativeName>
</protein>
<keyword evidence="12" id="KW-0966">Cell projection</keyword>
<dbReference type="GO" id="GO:0004040">
    <property type="term" value="F:amidase activity"/>
    <property type="evidence" value="ECO:0007669"/>
    <property type="project" value="InterPro"/>
</dbReference>
<evidence type="ECO:0000256" key="3">
    <source>
        <dbReference type="ARBA" id="ARBA00006880"/>
    </source>
</evidence>
<reference evidence="12 13" key="1">
    <citation type="journal article" date="2008" name="Int. J. Syst. Evol. Microbiol.">
        <title>Description of Roseateles aquatilis sp. nov. and Roseateles terrae sp. nov., in the class Betaproteobacteria, and emended description of the genus Roseateles.</title>
        <authorList>
            <person name="Gomila M."/>
            <person name="Bowien B."/>
            <person name="Falsen E."/>
            <person name="Moore E.R."/>
            <person name="Lalucat J."/>
        </authorList>
    </citation>
    <scope>NUCLEOTIDE SEQUENCE [LARGE SCALE GENOMIC DNA]</scope>
    <source>
        <strain evidence="12 13">CCUG 48205</strain>
    </source>
</reference>
<dbReference type="OrthoDB" id="289937at2"/>
<proteinExistence type="inferred from homology"/>
<organism evidence="12 13">
    <name type="scientific">Roseateles aquatilis</name>
    <dbReference type="NCBI Taxonomy" id="431061"/>
    <lineage>
        <taxon>Bacteria</taxon>
        <taxon>Pseudomonadati</taxon>
        <taxon>Pseudomonadota</taxon>
        <taxon>Betaproteobacteria</taxon>
        <taxon>Burkholderiales</taxon>
        <taxon>Sphaerotilaceae</taxon>
        <taxon>Roseateles</taxon>
    </lineage>
</organism>
<dbReference type="Proteomes" id="UP000197468">
    <property type="component" value="Unassembled WGS sequence"/>
</dbReference>
<comment type="similarity">
    <text evidence="4">In the C-terminal section; belongs to the glycosyl hydrolase 73 family.</text>
</comment>
<sequence>MALSTPLSTTLGMGMNGLSADTRSVEQLKSTASRDPKAAIKETARQFESLFMQEVMKSMRQATMSSGMLDNSATQMGSEMLDQQYAGKLTGLPGGLSQAIERHLQRQLGVKDGELPSAKNAAATTQLPQLAVKNVQPHVQDFILKHDGAAKAAQAQTGIPASFMIAQAAHESGWGKREILNKDGSTSFNVFGIKAGANWSGKVAEVQTTEYVDGKPTRVTAKFRAYGSYEEAFKDYAKLIGNNDRYRDVVAKANTGNAEGFAKGLQKAGYATDPEYASKLARTINTTMRVQRAMA</sequence>
<keyword evidence="13" id="KW-1185">Reference proteome</keyword>
<dbReference type="GO" id="GO:0016798">
    <property type="term" value="F:hydrolase activity, acting on glycosyl bonds"/>
    <property type="evidence" value="ECO:0007669"/>
    <property type="project" value="UniProtKB-KW"/>
</dbReference>
<dbReference type="Gene3D" id="1.10.530.10">
    <property type="match status" value="1"/>
</dbReference>
<dbReference type="InterPro" id="IPR002901">
    <property type="entry name" value="MGlyc_endo_b_GlcNAc-like_dom"/>
</dbReference>
<evidence type="ECO:0000256" key="2">
    <source>
        <dbReference type="ARBA" id="ARBA00004418"/>
    </source>
</evidence>
<evidence type="ECO:0000256" key="5">
    <source>
        <dbReference type="ARBA" id="ARBA00013433"/>
    </source>
</evidence>
<dbReference type="GO" id="GO:0042597">
    <property type="term" value="C:periplasmic space"/>
    <property type="evidence" value="ECO:0007669"/>
    <property type="project" value="UniProtKB-SubCell"/>
</dbReference>
<evidence type="ECO:0000259" key="11">
    <source>
        <dbReference type="SMART" id="SM00047"/>
    </source>
</evidence>
<keyword evidence="8" id="KW-0326">Glycosidase</keyword>
<evidence type="ECO:0000256" key="4">
    <source>
        <dbReference type="ARBA" id="ARBA00007974"/>
    </source>
</evidence>
<evidence type="ECO:0000256" key="1">
    <source>
        <dbReference type="ARBA" id="ARBA00002954"/>
    </source>
</evidence>
<dbReference type="InterPro" id="IPR013377">
    <property type="entry name" value="FlgJ"/>
</dbReference>
<evidence type="ECO:0000313" key="12">
    <source>
        <dbReference type="EMBL" id="OWQ91322.1"/>
    </source>
</evidence>
<dbReference type="PANTHER" id="PTHR33308:SF9">
    <property type="entry name" value="PEPTIDOGLYCAN HYDROLASE FLGJ"/>
    <property type="match status" value="1"/>
</dbReference>
<evidence type="ECO:0000256" key="9">
    <source>
        <dbReference type="ARBA" id="ARBA00023316"/>
    </source>
</evidence>
<evidence type="ECO:0000256" key="10">
    <source>
        <dbReference type="ARBA" id="ARBA00030835"/>
    </source>
</evidence>
<evidence type="ECO:0000313" key="13">
    <source>
        <dbReference type="Proteomes" id="UP000197468"/>
    </source>
</evidence>
<dbReference type="Gene3D" id="2.10.70.40">
    <property type="entry name" value="peptidoglycan hydrolase"/>
    <property type="match status" value="1"/>
</dbReference>
<gene>
    <name evidence="12" type="primary">flgJ</name>
    <name evidence="12" type="ORF">CDN99_09100</name>
</gene>
<dbReference type="SMART" id="SM00047">
    <property type="entry name" value="LYZ2"/>
    <property type="match status" value="1"/>
</dbReference>
<dbReference type="PRINTS" id="PR01002">
    <property type="entry name" value="FLGFLGJ"/>
</dbReference>
<evidence type="ECO:0000256" key="6">
    <source>
        <dbReference type="ARBA" id="ARBA00022764"/>
    </source>
</evidence>
<dbReference type="GO" id="GO:0044780">
    <property type="term" value="P:bacterial-type flagellum assembly"/>
    <property type="evidence" value="ECO:0007669"/>
    <property type="project" value="InterPro"/>
</dbReference>
<comment type="function">
    <text evidence="1">Flagellum-specific muramidase which hydrolyzes the peptidoglycan layer to assemble the rod structure in the periplasmic space.</text>
</comment>
<name>A0A246JFD6_9BURK</name>
<dbReference type="PANTHER" id="PTHR33308">
    <property type="entry name" value="PEPTIDOGLYCAN HYDROLASE FLGJ"/>
    <property type="match status" value="1"/>
</dbReference>
<evidence type="ECO:0000256" key="8">
    <source>
        <dbReference type="ARBA" id="ARBA00023295"/>
    </source>
</evidence>
<evidence type="ECO:0000256" key="7">
    <source>
        <dbReference type="ARBA" id="ARBA00022801"/>
    </source>
</evidence>
<comment type="similarity">
    <text evidence="3">In the N-terminal section; belongs to the FlgJ family.</text>
</comment>
<dbReference type="GO" id="GO:0071555">
    <property type="term" value="P:cell wall organization"/>
    <property type="evidence" value="ECO:0007669"/>
    <property type="project" value="UniProtKB-KW"/>
</dbReference>
<dbReference type="InterPro" id="IPR019301">
    <property type="entry name" value="Flagellar_prot_FlgJ_N"/>
</dbReference>
<dbReference type="EMBL" id="NIOF01000003">
    <property type="protein sequence ID" value="OWQ91322.1"/>
    <property type="molecule type" value="Genomic_DNA"/>
</dbReference>
<accession>A0A246JFD6</accession>
<comment type="subcellular location">
    <subcellularLocation>
        <location evidence="2">Periplasm</location>
    </subcellularLocation>
</comment>
<keyword evidence="12" id="KW-0282">Flagellum</keyword>
<feature type="domain" description="Mannosyl-glycoprotein endo-beta-N-acetylglucosamidase-like" evidence="11">
    <location>
        <begin position="128"/>
        <end position="288"/>
    </location>
</feature>
<dbReference type="InterPro" id="IPR051056">
    <property type="entry name" value="Glycosyl_Hydrolase_73"/>
</dbReference>
<dbReference type="GO" id="GO:0071973">
    <property type="term" value="P:bacterial-type flagellum-dependent cell motility"/>
    <property type="evidence" value="ECO:0007669"/>
    <property type="project" value="TreeGrafter"/>
</dbReference>
<keyword evidence="6" id="KW-0574">Periplasm</keyword>
<dbReference type="AlphaFoldDB" id="A0A246JFD6"/>
<keyword evidence="12" id="KW-0969">Cilium</keyword>
<comment type="caution">
    <text evidence="12">The sequence shown here is derived from an EMBL/GenBank/DDBJ whole genome shotgun (WGS) entry which is preliminary data.</text>
</comment>
<keyword evidence="7 12" id="KW-0378">Hydrolase</keyword>